<protein>
    <recommendedName>
        <fullName evidence="2">precorrin-2 dehydrogenase</fullName>
        <ecNumber evidence="2">1.3.1.76</ecNumber>
    </recommendedName>
</protein>
<sequence>MTYEGRTPPYPLFIYLDGQPVLVVGAGEVAERKIATLLDYGARVRVVAPEATERVRAWGCEGAVSLDLRPFASGDCRDALLVVAATSNEEVNRAVHAEASAQRTLVNVVDVPALCTCIVPSIMRRGQLQVAVSTAGAAPSVARRIRASLERQYPDYWERYIDLLGEVRLLVKERVPGEAARRTPLFEALGAAGIEGRLAAGERLSAEDVYREVVEPAIRKADQ</sequence>
<dbReference type="SUPFAM" id="SSF51735">
    <property type="entry name" value="NAD(P)-binding Rossmann-fold domains"/>
    <property type="match status" value="1"/>
</dbReference>
<dbReference type="InterPro" id="IPR028281">
    <property type="entry name" value="Sirohaem_synthase_central"/>
</dbReference>
<dbReference type="KEGG" id="bwa:HLV38_04800"/>
<comment type="catalytic activity">
    <reaction evidence="6">
        <text>precorrin-2 + NAD(+) = sirohydrochlorin + NADH + 2 H(+)</text>
        <dbReference type="Rhea" id="RHEA:15613"/>
        <dbReference type="ChEBI" id="CHEBI:15378"/>
        <dbReference type="ChEBI" id="CHEBI:57540"/>
        <dbReference type="ChEBI" id="CHEBI:57945"/>
        <dbReference type="ChEBI" id="CHEBI:58351"/>
        <dbReference type="ChEBI" id="CHEBI:58827"/>
        <dbReference type="EC" id="1.3.1.76"/>
    </reaction>
</comment>
<keyword evidence="5" id="KW-0627">Porphyrin biosynthesis</keyword>
<keyword evidence="3" id="KW-0560">Oxidoreductase</keyword>
<dbReference type="GO" id="GO:0043115">
    <property type="term" value="F:precorrin-2 dehydrogenase activity"/>
    <property type="evidence" value="ECO:0007669"/>
    <property type="project" value="UniProtKB-EC"/>
</dbReference>
<dbReference type="Gene3D" id="3.40.50.720">
    <property type="entry name" value="NAD(P)-binding Rossmann-like Domain"/>
    <property type="match status" value="1"/>
</dbReference>
<evidence type="ECO:0000313" key="7">
    <source>
        <dbReference type="EMBL" id="QKF07512.1"/>
    </source>
</evidence>
<dbReference type="InterPro" id="IPR028161">
    <property type="entry name" value="Met8-like"/>
</dbReference>
<name>A0A6M8J9M6_9ACTN</name>
<dbReference type="PANTHER" id="PTHR35330:SF1">
    <property type="entry name" value="SIROHEME BIOSYNTHESIS PROTEIN MET8"/>
    <property type="match status" value="1"/>
</dbReference>
<dbReference type="Proteomes" id="UP000503297">
    <property type="component" value="Chromosome"/>
</dbReference>
<keyword evidence="8" id="KW-1185">Reference proteome</keyword>
<evidence type="ECO:0000256" key="5">
    <source>
        <dbReference type="ARBA" id="ARBA00023244"/>
    </source>
</evidence>
<evidence type="ECO:0000313" key="8">
    <source>
        <dbReference type="Proteomes" id="UP000503297"/>
    </source>
</evidence>
<reference evidence="8" key="1">
    <citation type="submission" date="2020-05" db="EMBL/GenBank/DDBJ databases">
        <title>Novel species in genus Nocardioides.</title>
        <authorList>
            <person name="Zhang G."/>
        </authorList>
    </citation>
    <scope>NUCLEOTIDE SEQUENCE [LARGE SCALE GENOMIC DNA]</scope>
    <source>
        <strain evidence="8">zg-1050</strain>
    </source>
</reference>
<dbReference type="AlphaFoldDB" id="A0A6M8J9M6"/>
<dbReference type="Gene3D" id="1.10.8.610">
    <property type="entry name" value="SirC, precorrin-2 dehydrogenase, C-terminal helical domain-like"/>
    <property type="match status" value="1"/>
</dbReference>
<dbReference type="EMBL" id="CP053716">
    <property type="protein sequence ID" value="QKF07512.1"/>
    <property type="molecule type" value="Genomic_DNA"/>
</dbReference>
<dbReference type="InterPro" id="IPR036291">
    <property type="entry name" value="NAD(P)-bd_dom_sf"/>
</dbReference>
<dbReference type="NCBIfam" id="TIGR01470">
    <property type="entry name" value="cysG_Nterm"/>
    <property type="match status" value="1"/>
</dbReference>
<gene>
    <name evidence="7" type="ORF">HLV38_04800</name>
</gene>
<evidence type="ECO:0000256" key="6">
    <source>
        <dbReference type="ARBA" id="ARBA00047561"/>
    </source>
</evidence>
<organism evidence="7 8">
    <name type="scientific">Berryella wangjianweii</name>
    <dbReference type="NCBI Taxonomy" id="2734634"/>
    <lineage>
        <taxon>Bacteria</taxon>
        <taxon>Bacillati</taxon>
        <taxon>Actinomycetota</taxon>
        <taxon>Coriobacteriia</taxon>
        <taxon>Eggerthellales</taxon>
        <taxon>Eggerthellaceae</taxon>
        <taxon>Berryella</taxon>
    </lineage>
</organism>
<dbReference type="GO" id="GO:0004325">
    <property type="term" value="F:ferrochelatase activity"/>
    <property type="evidence" value="ECO:0007669"/>
    <property type="project" value="InterPro"/>
</dbReference>
<proteinExistence type="predicted"/>
<dbReference type="InterPro" id="IPR006367">
    <property type="entry name" value="Sirohaem_synthase_N"/>
</dbReference>
<comment type="pathway">
    <text evidence="1">Porphyrin-containing compound metabolism; siroheme biosynthesis; sirohydrochlorin from precorrin-2: step 1/1.</text>
</comment>
<dbReference type="UniPathway" id="UPA00262">
    <property type="reaction ID" value="UER00222"/>
</dbReference>
<dbReference type="PANTHER" id="PTHR35330">
    <property type="entry name" value="SIROHEME BIOSYNTHESIS PROTEIN MET8"/>
    <property type="match status" value="1"/>
</dbReference>
<evidence type="ECO:0000256" key="3">
    <source>
        <dbReference type="ARBA" id="ARBA00023002"/>
    </source>
</evidence>
<evidence type="ECO:0000256" key="4">
    <source>
        <dbReference type="ARBA" id="ARBA00023027"/>
    </source>
</evidence>
<dbReference type="Pfam" id="PF13241">
    <property type="entry name" value="NAD_binding_7"/>
    <property type="match status" value="1"/>
</dbReference>
<accession>A0A6M8J9M6</accession>
<evidence type="ECO:0000256" key="2">
    <source>
        <dbReference type="ARBA" id="ARBA00012400"/>
    </source>
</evidence>
<evidence type="ECO:0000256" key="1">
    <source>
        <dbReference type="ARBA" id="ARBA00005010"/>
    </source>
</evidence>
<dbReference type="EC" id="1.3.1.76" evidence="2"/>
<dbReference type="InterPro" id="IPR042518">
    <property type="entry name" value="SirC_C"/>
</dbReference>
<keyword evidence="4" id="KW-0520">NAD</keyword>
<dbReference type="Pfam" id="PF14824">
    <property type="entry name" value="Sirohm_synth_M"/>
    <property type="match status" value="1"/>
</dbReference>
<dbReference type="SUPFAM" id="SSF75615">
    <property type="entry name" value="Siroheme synthase middle domains-like"/>
    <property type="match status" value="1"/>
</dbReference>
<dbReference type="GO" id="GO:0019354">
    <property type="term" value="P:siroheme biosynthetic process"/>
    <property type="evidence" value="ECO:0007669"/>
    <property type="project" value="UniProtKB-UniPathway"/>
</dbReference>
<dbReference type="RefSeq" id="WP_172164694.1">
    <property type="nucleotide sequence ID" value="NZ_CP053716.1"/>
</dbReference>